<comment type="caution">
    <text evidence="3">The sequence shown here is derived from an EMBL/GenBank/DDBJ whole genome shotgun (WGS) entry which is preliminary data.</text>
</comment>
<keyword evidence="4" id="KW-1185">Reference proteome</keyword>
<keyword evidence="2" id="KW-1133">Transmembrane helix</keyword>
<protein>
    <submittedName>
        <fullName evidence="3">Uncharacterized protein</fullName>
    </submittedName>
</protein>
<name>A0A812SF68_9DINO</name>
<organism evidence="3 4">
    <name type="scientific">Symbiodinium natans</name>
    <dbReference type="NCBI Taxonomy" id="878477"/>
    <lineage>
        <taxon>Eukaryota</taxon>
        <taxon>Sar</taxon>
        <taxon>Alveolata</taxon>
        <taxon>Dinophyceae</taxon>
        <taxon>Suessiales</taxon>
        <taxon>Symbiodiniaceae</taxon>
        <taxon>Symbiodinium</taxon>
    </lineage>
</organism>
<accession>A0A812SF68</accession>
<dbReference type="OrthoDB" id="10265516at2759"/>
<evidence type="ECO:0000256" key="2">
    <source>
        <dbReference type="SAM" id="Phobius"/>
    </source>
</evidence>
<proteinExistence type="predicted"/>
<evidence type="ECO:0000313" key="4">
    <source>
        <dbReference type="Proteomes" id="UP000604046"/>
    </source>
</evidence>
<sequence length="1061" mass="117760">MAVHRNSRARSSRRASSRRARRSRARSETSRSRSPRHQACTPPTPPMTTRCPPRTPSRAPKRKAGTEMSPGGGQKVRKTVRQSESELEKSSRGILMYWRPANSVTEDQLAIAYLNKLKKEQVLKGPNLTNGVLRVGDDVEVKDNVLTRLENCQDTKKLHAGDDVWIYDLKVSREGFKFPLRGKLLNCPTGTPLSSEVKKAHGGSPGTVVVNATFSPLPKVVNATFSPLTKADKVTESHVMVSVRAVRKAEEQETASPKLEKSSEYMRELEQAFSGMENQTHELFGDIVNYLKHLPARDVGGKSLKLYELLFCCRSRQLQSLCTDLLQASHLKRSPVKFIVAPTHSGKTACILPAFLQMRRDRSMTHYIYLPFHNCDLHHEPPIIPEGMFNNMSPSDVEEIGFAYLIHCLRCTLASTCARTHLRFDARSARWRQLICDRSNVTYADQLRKDYAQLIQGILGNRGVKLLLHVDEHGKMEKNPVFRRGALVRAAKNERVAVIATFTEMPPALNVNSESSEWCGVPCTLPRPDMEMLTSKEFQGYPNRQHNPLLVPPDILESKNNEVKRYLASLRISLGIALEGDGSPPKDAFFLEPSCSWHLGVPADGQLFHQGSRLPSFLHLHNAHCLGLLPMRFGLAPLFCALLALPASYGMSSSEQTGDDTACASSSSLSAHVRNCWLSNTSSAFTMPWDRRMEPIWESNKRFKVQIKGALLPPIPLEAPPLEPSLRTPDTRPALDAFSEAACKKWVAIIAVCPSVWQIVQFGFGAPALRYAQGGLVEHVKDALASRATSTLHTRAGPMLRYIQFSLQEGLTPFPVTEPLIYNYVKAMTSAAPTYPKSFLIALSFAGHVLGLKGVSEVLTSGRISGAADSHYINRAKVRQRPPLTVVQVLLLEEIVADPRRLPYGRLRFSDAQNVTCLQLDEIACNGDPRGFLECLAERTKVSLARKVRALPIVIPLLCLGEAPWIPVWLEVRKSEGLFSEGHVAGRRIPLELDRSSISCHSDPRVTCCDAYAELCSCGYGTMGSAELTQKHTQIRQLSSFCILAFSSFILSAGISLISWN</sequence>
<evidence type="ECO:0000256" key="1">
    <source>
        <dbReference type="SAM" id="MobiDB-lite"/>
    </source>
</evidence>
<feature type="region of interest" description="Disordered" evidence="1">
    <location>
        <begin position="1"/>
        <end position="89"/>
    </location>
</feature>
<dbReference type="AlphaFoldDB" id="A0A812SF68"/>
<gene>
    <name evidence="3" type="ORF">SNAT2548_LOCUS26452</name>
</gene>
<keyword evidence="2" id="KW-0472">Membrane</keyword>
<evidence type="ECO:0000313" key="3">
    <source>
        <dbReference type="EMBL" id="CAE7471236.1"/>
    </source>
</evidence>
<dbReference type="Proteomes" id="UP000604046">
    <property type="component" value="Unassembled WGS sequence"/>
</dbReference>
<keyword evidence="2" id="KW-0812">Transmembrane</keyword>
<reference evidence="3" key="1">
    <citation type="submission" date="2021-02" db="EMBL/GenBank/DDBJ databases">
        <authorList>
            <person name="Dougan E. K."/>
            <person name="Rhodes N."/>
            <person name="Thang M."/>
            <person name="Chan C."/>
        </authorList>
    </citation>
    <scope>NUCLEOTIDE SEQUENCE</scope>
</reference>
<feature type="compositionally biased region" description="Basic residues" evidence="1">
    <location>
        <begin position="1"/>
        <end position="24"/>
    </location>
</feature>
<dbReference type="EMBL" id="CAJNDS010002432">
    <property type="protein sequence ID" value="CAE7471236.1"/>
    <property type="molecule type" value="Genomic_DNA"/>
</dbReference>
<feature type="transmembrane region" description="Helical" evidence="2">
    <location>
        <begin position="1038"/>
        <end position="1060"/>
    </location>
</feature>